<keyword evidence="1" id="KW-1133">Transmembrane helix</keyword>
<dbReference type="NCBIfam" id="TIGR04409">
    <property type="entry name" value="LptC_YrbK"/>
    <property type="match status" value="1"/>
</dbReference>
<proteinExistence type="predicted"/>
<sequence length="205" mass="23750">MSDKRKRTIYQSIISITVAVWATVMFLFLPACGSKEKPMAAAVDKKDSLPDMKTTGVTTLISDSGTIRYKIITEEWLIYNQRNPPFWAFEKGIYLEKFDSVFHVDASIKADTAYYYEPKKLWELRGNVHIQNQQGDKFDTELLFWDQTKEKIYSDKYIRIEQIDKILTGYGFESNQQLTAYQIFNNTGIFTVEDQTAADSTKTQN</sequence>
<dbReference type="RefSeq" id="WP_025892134.1">
    <property type="nucleotide sequence ID" value="NZ_CALULB010000005.1"/>
</dbReference>
<evidence type="ECO:0000256" key="1">
    <source>
        <dbReference type="SAM" id="Phobius"/>
    </source>
</evidence>
<dbReference type="GeneID" id="82441998"/>
<dbReference type="Proteomes" id="UP001204579">
    <property type="component" value="Unassembled WGS sequence"/>
</dbReference>
<evidence type="ECO:0000313" key="3">
    <source>
        <dbReference type="Proteomes" id="UP001204579"/>
    </source>
</evidence>
<evidence type="ECO:0000313" key="2">
    <source>
        <dbReference type="EMBL" id="MCR8872572.1"/>
    </source>
</evidence>
<organism evidence="2 3">
    <name type="scientific">Phocaeicola barnesiae</name>
    <dbReference type="NCBI Taxonomy" id="376804"/>
    <lineage>
        <taxon>Bacteria</taxon>
        <taxon>Pseudomonadati</taxon>
        <taxon>Bacteroidota</taxon>
        <taxon>Bacteroidia</taxon>
        <taxon>Bacteroidales</taxon>
        <taxon>Bacteroidaceae</taxon>
        <taxon>Phocaeicola</taxon>
    </lineage>
</organism>
<comment type="caution">
    <text evidence="2">The sequence shown here is derived from an EMBL/GenBank/DDBJ whole genome shotgun (WGS) entry which is preliminary data.</text>
</comment>
<dbReference type="GO" id="GO:0015221">
    <property type="term" value="F:lipopolysaccharide transmembrane transporter activity"/>
    <property type="evidence" value="ECO:0007669"/>
    <property type="project" value="InterPro"/>
</dbReference>
<feature type="transmembrane region" description="Helical" evidence="1">
    <location>
        <begin position="12"/>
        <end position="31"/>
    </location>
</feature>
<keyword evidence="3" id="KW-1185">Reference proteome</keyword>
<dbReference type="EMBL" id="JANRHJ010000001">
    <property type="protein sequence ID" value="MCR8872572.1"/>
    <property type="molecule type" value="Genomic_DNA"/>
</dbReference>
<gene>
    <name evidence="2" type="primary">lptC</name>
    <name evidence="2" type="ORF">NW209_00795</name>
</gene>
<protein>
    <submittedName>
        <fullName evidence="2">LPS export ABC transporter periplasmic protein LptC</fullName>
    </submittedName>
</protein>
<accession>A0AAW5N3I9</accession>
<keyword evidence="1" id="KW-0472">Membrane</keyword>
<dbReference type="AlphaFoldDB" id="A0AAW5N3I9"/>
<name>A0AAW5N3I9_9BACT</name>
<dbReference type="Pfam" id="PF06835">
    <property type="entry name" value="LptC"/>
    <property type="match status" value="1"/>
</dbReference>
<dbReference type="InterPro" id="IPR026265">
    <property type="entry name" value="LptC"/>
</dbReference>
<keyword evidence="1" id="KW-0812">Transmembrane</keyword>
<dbReference type="InterPro" id="IPR010664">
    <property type="entry name" value="LipoPS_assembly_LptC-rel"/>
</dbReference>
<reference evidence="2 3" key="1">
    <citation type="submission" date="2022-08" db="EMBL/GenBank/DDBJ databases">
        <authorList>
            <person name="Zeman M."/>
            <person name="Kubasova T."/>
        </authorList>
    </citation>
    <scope>NUCLEOTIDE SEQUENCE [LARGE SCALE GENOMIC DNA]</scope>
    <source>
        <strain evidence="2 3">ET62</strain>
    </source>
</reference>
<dbReference type="GO" id="GO:0005886">
    <property type="term" value="C:plasma membrane"/>
    <property type="evidence" value="ECO:0007669"/>
    <property type="project" value="InterPro"/>
</dbReference>
<dbReference type="Gene3D" id="2.60.450.10">
    <property type="entry name" value="Lipopolysaccharide (LPS) transport protein A like domain"/>
    <property type="match status" value="1"/>
</dbReference>